<proteinExistence type="predicted"/>
<dbReference type="Proteomes" id="UP001333996">
    <property type="component" value="Unassembled WGS sequence"/>
</dbReference>
<dbReference type="RefSeq" id="WP_329508580.1">
    <property type="nucleotide sequence ID" value="NZ_JAYWVC010000062.1"/>
</dbReference>
<protein>
    <submittedName>
        <fullName evidence="1">E9imm peptide</fullName>
    </submittedName>
</protein>
<keyword evidence="2" id="KW-1185">Reference proteome</keyword>
<accession>A0ABU7FJ22</accession>
<reference evidence="1" key="1">
    <citation type="submission" date="2024-01" db="EMBL/GenBank/DDBJ databases">
        <title>First draft genome sequence data of TA4-1, the type strain of Gram-positive actinobacterium Streptomyces chiangmaiensis.</title>
        <authorList>
            <person name="Yasawong M."/>
            <person name="Nantapong N."/>
        </authorList>
    </citation>
    <scope>NUCLEOTIDE SEQUENCE</scope>
    <source>
        <strain evidence="1">TA4-1</strain>
    </source>
</reference>
<name>A0ABU7FJ22_9ACTN</name>
<sequence length="74" mass="8555">MTPRSMSRQEAIQLVERLMTADFTDESEEHEALTALERGLVCPHISDYIFWDFDPHLTAEKVVDRALAYEPFAL</sequence>
<gene>
    <name evidence="1" type="ORF">VXC91_19625</name>
</gene>
<dbReference type="EMBL" id="JAYWVC010000062">
    <property type="protein sequence ID" value="MED7824130.1"/>
    <property type="molecule type" value="Genomic_DNA"/>
</dbReference>
<organism evidence="1 2">
    <name type="scientific">Streptomyces chiangmaiensis</name>
    <dbReference type="NCBI Taxonomy" id="766497"/>
    <lineage>
        <taxon>Bacteria</taxon>
        <taxon>Bacillati</taxon>
        <taxon>Actinomycetota</taxon>
        <taxon>Actinomycetes</taxon>
        <taxon>Kitasatosporales</taxon>
        <taxon>Streptomycetaceae</taxon>
        <taxon>Streptomyces</taxon>
    </lineage>
</organism>
<comment type="caution">
    <text evidence="1">The sequence shown here is derived from an EMBL/GenBank/DDBJ whole genome shotgun (WGS) entry which is preliminary data.</text>
</comment>
<evidence type="ECO:0000313" key="1">
    <source>
        <dbReference type="EMBL" id="MED7824130.1"/>
    </source>
</evidence>
<evidence type="ECO:0000313" key="2">
    <source>
        <dbReference type="Proteomes" id="UP001333996"/>
    </source>
</evidence>